<feature type="binding site" evidence="15">
    <location>
        <position position="466"/>
    </location>
    <ligand>
        <name>substrate</name>
    </ligand>
</feature>
<accession>A0ABX2I983</accession>
<dbReference type="InterPro" id="IPR029056">
    <property type="entry name" value="Ribokinase-like"/>
</dbReference>
<keyword evidence="11" id="KW-0805">Transcription regulation</keyword>
<dbReference type="InterPro" id="IPR002173">
    <property type="entry name" value="Carboh/pur_kinase_PfkB_CS"/>
</dbReference>
<feature type="binding site" evidence="15">
    <location>
        <position position="574"/>
    </location>
    <ligand>
        <name>substrate</name>
    </ligand>
</feature>
<dbReference type="InterPro" id="IPR028082">
    <property type="entry name" value="Peripla_BP_I"/>
</dbReference>
<evidence type="ECO:0000256" key="8">
    <source>
        <dbReference type="ARBA" id="ARBA00022840"/>
    </source>
</evidence>
<dbReference type="Gene3D" id="3.40.1190.20">
    <property type="match status" value="1"/>
</dbReference>
<evidence type="ECO:0000256" key="10">
    <source>
        <dbReference type="ARBA" id="ARBA00022958"/>
    </source>
</evidence>
<keyword evidence="4 15" id="KW-0808">Transferase</keyword>
<dbReference type="PROSITE" id="PS50943">
    <property type="entry name" value="HTH_CROC1"/>
    <property type="match status" value="1"/>
</dbReference>
<evidence type="ECO:0000313" key="20">
    <source>
        <dbReference type="Proteomes" id="UP000822142"/>
    </source>
</evidence>
<keyword evidence="7 15" id="KW-0418">Kinase</keyword>
<dbReference type="CDD" id="cd01174">
    <property type="entry name" value="ribokinase"/>
    <property type="match status" value="1"/>
</dbReference>
<feature type="active site" description="Proton acceptor" evidence="15">
    <location>
        <position position="574"/>
    </location>
</feature>
<feature type="domain" description="HTH lacI-type" evidence="16">
    <location>
        <begin position="1"/>
        <end position="56"/>
    </location>
</feature>
<dbReference type="InterPro" id="IPR000843">
    <property type="entry name" value="HTH_LacI"/>
</dbReference>
<proteinExistence type="inferred from homology"/>
<evidence type="ECO:0000256" key="4">
    <source>
        <dbReference type="ARBA" id="ARBA00022679"/>
    </source>
</evidence>
<evidence type="ECO:0000256" key="1">
    <source>
        <dbReference type="ARBA" id="ARBA00005380"/>
    </source>
</evidence>
<evidence type="ECO:0000259" key="17">
    <source>
        <dbReference type="PROSITE" id="PS50943"/>
    </source>
</evidence>
<dbReference type="SUPFAM" id="SSF47413">
    <property type="entry name" value="lambda repressor-like DNA-binding domains"/>
    <property type="match status" value="1"/>
</dbReference>
<dbReference type="SUPFAM" id="SSF53822">
    <property type="entry name" value="Periplasmic binding protein-like I"/>
    <property type="match status" value="1"/>
</dbReference>
<keyword evidence="10 15" id="KW-0630">Potassium</keyword>
<comment type="cofactor">
    <cofactor evidence="15">
        <name>Mg(2+)</name>
        <dbReference type="ChEBI" id="CHEBI:18420"/>
    </cofactor>
    <text evidence="15">Requires a divalent cation, most likely magnesium in vivo, as an electrophilic catalyst to aid phosphoryl group transfer. It is the chelate of the metal and the nucleotide that is the actual substrate.</text>
</comment>
<dbReference type="EC" id="2.7.1.15" evidence="2 15"/>
<dbReference type="CDD" id="cd01392">
    <property type="entry name" value="HTH_LacI"/>
    <property type="match status" value="1"/>
</dbReference>
<feature type="domain" description="HTH cro/C1-type" evidence="17">
    <location>
        <begin position="1"/>
        <end position="32"/>
    </location>
</feature>
<comment type="subcellular location">
    <subcellularLocation>
        <location evidence="15">Cytoplasm</location>
    </subcellularLocation>
</comment>
<keyword evidence="20" id="KW-1185">Reference proteome</keyword>
<dbReference type="PROSITE" id="PS50932">
    <property type="entry name" value="HTH_LACI_2"/>
    <property type="match status" value="1"/>
</dbReference>
<protein>
    <recommendedName>
        <fullName evidence="3 15">Ribokinase</fullName>
        <shortName evidence="15">RK</shortName>
        <ecNumber evidence="2 15">2.7.1.15</ecNumber>
    </recommendedName>
</protein>
<feature type="binding site" evidence="15">
    <location>
        <position position="607"/>
    </location>
    <ligand>
        <name>K(+)</name>
        <dbReference type="ChEBI" id="CHEBI:29103"/>
    </ligand>
</feature>
<feature type="binding site" evidence="15">
    <location>
        <begin position="365"/>
        <end position="369"/>
    </location>
    <ligand>
        <name>substrate</name>
    </ligand>
</feature>
<dbReference type="PRINTS" id="PR00990">
    <property type="entry name" value="RIBOKINASE"/>
</dbReference>
<keyword evidence="14 15" id="KW-0119">Carbohydrate metabolism</keyword>
<keyword evidence="8 15" id="KW-0067">ATP-binding</keyword>
<evidence type="ECO:0000256" key="5">
    <source>
        <dbReference type="ARBA" id="ARBA00022723"/>
    </source>
</evidence>
<evidence type="ECO:0000259" key="16">
    <source>
        <dbReference type="PROSITE" id="PS50932"/>
    </source>
</evidence>
<dbReference type="InterPro" id="IPR002139">
    <property type="entry name" value="Ribo/fructo_kinase"/>
</dbReference>
<dbReference type="PROSITE" id="PS00356">
    <property type="entry name" value="HTH_LACI_1"/>
    <property type="match status" value="1"/>
</dbReference>
<keyword evidence="9 15" id="KW-0460">Magnesium</keyword>
<evidence type="ECO:0000256" key="2">
    <source>
        <dbReference type="ARBA" id="ARBA00012035"/>
    </source>
</evidence>
<dbReference type="CDD" id="cd06267">
    <property type="entry name" value="PBP1_LacI_sugar_binding-like"/>
    <property type="match status" value="1"/>
</dbReference>
<evidence type="ECO:0000256" key="15">
    <source>
        <dbReference type="HAMAP-Rule" id="MF_01987"/>
    </source>
</evidence>
<feature type="binding site" evidence="15">
    <location>
        <begin position="542"/>
        <end position="547"/>
    </location>
    <ligand>
        <name>ATP</name>
        <dbReference type="ChEBI" id="CHEBI:30616"/>
    </ligand>
</feature>
<dbReference type="Pfam" id="PF13377">
    <property type="entry name" value="Peripla_BP_3"/>
    <property type="match status" value="1"/>
</dbReference>
<dbReference type="PRINTS" id="PR00036">
    <property type="entry name" value="HTHLACI"/>
</dbReference>
<evidence type="ECO:0000256" key="11">
    <source>
        <dbReference type="ARBA" id="ARBA00023015"/>
    </source>
</evidence>
<evidence type="ECO:0000256" key="6">
    <source>
        <dbReference type="ARBA" id="ARBA00022741"/>
    </source>
</evidence>
<evidence type="ECO:0000256" key="12">
    <source>
        <dbReference type="ARBA" id="ARBA00023125"/>
    </source>
</evidence>
<dbReference type="InterPro" id="IPR046335">
    <property type="entry name" value="LacI/GalR-like_sensor"/>
</dbReference>
<evidence type="ECO:0000259" key="18">
    <source>
        <dbReference type="PROSITE" id="PS51063"/>
    </source>
</evidence>
<dbReference type="InterPro" id="IPR012318">
    <property type="entry name" value="HTH_CRP"/>
</dbReference>
<feature type="binding site" evidence="15">
    <location>
        <position position="609"/>
    </location>
    <ligand>
        <name>K(+)</name>
        <dbReference type="ChEBI" id="CHEBI:29103"/>
    </ligand>
</feature>
<feature type="binding site" evidence="15">
    <location>
        <position position="604"/>
    </location>
    <ligand>
        <name>K(+)</name>
        <dbReference type="ChEBI" id="CHEBI:29103"/>
    </ligand>
</feature>
<gene>
    <name evidence="15" type="primary">rbsK</name>
    <name evidence="19" type="ORF">G5A70_12800</name>
</gene>
<dbReference type="InterPro" id="IPR011877">
    <property type="entry name" value="Ribokinase"/>
</dbReference>
<name>A0ABX2I983_BLAHA</name>
<comment type="similarity">
    <text evidence="1">Belongs to the carbohydrate kinase pfkB family.</text>
</comment>
<dbReference type="Gene3D" id="3.40.50.2300">
    <property type="match status" value="2"/>
</dbReference>
<comment type="function">
    <text evidence="15">Catalyzes the phosphorylation of ribose at O-5 in a reaction requiring ATP and magnesium. The resulting D-ribose-5-phosphate can then be used either for sythesis of nucleotides, histidine, and tryptophan, or as a component of the pentose phosphate pathway.</text>
</comment>
<feature type="binding site" evidence="15">
    <location>
        <position position="570"/>
    </location>
    <ligand>
        <name>K(+)</name>
        <dbReference type="ChEBI" id="CHEBI:29103"/>
    </ligand>
</feature>
<dbReference type="HAMAP" id="MF_01987">
    <property type="entry name" value="Ribokinase"/>
    <property type="match status" value="1"/>
</dbReference>
<evidence type="ECO:0000256" key="3">
    <source>
        <dbReference type="ARBA" id="ARBA00016943"/>
    </source>
</evidence>
<keyword evidence="6 15" id="KW-0547">Nucleotide-binding</keyword>
<comment type="pathway">
    <text evidence="15">Carbohydrate metabolism; D-ribose degradation; D-ribose 5-phosphate from beta-D-ribopyranose: step 2/2.</text>
</comment>
<dbReference type="Gene3D" id="1.10.260.40">
    <property type="entry name" value="lambda repressor-like DNA-binding domains"/>
    <property type="match status" value="1"/>
</dbReference>
<dbReference type="PANTHER" id="PTHR10584:SF166">
    <property type="entry name" value="RIBOKINASE"/>
    <property type="match status" value="1"/>
</dbReference>
<dbReference type="InterPro" id="IPR001387">
    <property type="entry name" value="Cro/C1-type_HTH"/>
</dbReference>
<dbReference type="GO" id="GO:0003677">
    <property type="term" value="F:DNA binding"/>
    <property type="evidence" value="ECO:0007669"/>
    <property type="project" value="UniProtKB-KW"/>
</dbReference>
<comment type="caution">
    <text evidence="19">The sequence shown here is derived from an EMBL/GenBank/DDBJ whole genome shotgun (WGS) entry which is preliminary data.</text>
</comment>
<comment type="caution">
    <text evidence="15">Lacks conserved residue(s) required for the propagation of feature annotation.</text>
</comment>
<keyword evidence="15" id="KW-0963">Cytoplasm</keyword>
<feature type="domain" description="HTH crp-type" evidence="18">
    <location>
        <begin position="1"/>
        <end position="43"/>
    </location>
</feature>
<evidence type="ECO:0000256" key="13">
    <source>
        <dbReference type="ARBA" id="ARBA00023163"/>
    </source>
</evidence>
<comment type="subunit">
    <text evidence="15">Homodimer.</text>
</comment>
<dbReference type="PROSITE" id="PS51063">
    <property type="entry name" value="HTH_CRP_2"/>
    <property type="match status" value="1"/>
</dbReference>
<dbReference type="Pfam" id="PF00356">
    <property type="entry name" value="LacI"/>
    <property type="match status" value="1"/>
</dbReference>
<dbReference type="EMBL" id="JAAITA010000021">
    <property type="protein sequence ID" value="NSJ87031.1"/>
    <property type="molecule type" value="Genomic_DNA"/>
</dbReference>
<dbReference type="InterPro" id="IPR010982">
    <property type="entry name" value="Lambda_DNA-bd_dom_sf"/>
</dbReference>
<dbReference type="SUPFAM" id="SSF53613">
    <property type="entry name" value="Ribokinase-like"/>
    <property type="match status" value="1"/>
</dbReference>
<dbReference type="PANTHER" id="PTHR10584">
    <property type="entry name" value="SUGAR KINASE"/>
    <property type="match status" value="1"/>
</dbReference>
<evidence type="ECO:0000256" key="14">
    <source>
        <dbReference type="ARBA" id="ARBA00023277"/>
    </source>
</evidence>
<dbReference type="SMART" id="SM00354">
    <property type="entry name" value="HTH_LACI"/>
    <property type="match status" value="1"/>
</dbReference>
<organism evidence="19 20">
    <name type="scientific">Blautia hansenii</name>
    <name type="common">Ruminococcus hansenii</name>
    <dbReference type="NCBI Taxonomy" id="1322"/>
    <lineage>
        <taxon>Bacteria</taxon>
        <taxon>Bacillati</taxon>
        <taxon>Bacillota</taxon>
        <taxon>Clostridia</taxon>
        <taxon>Lachnospirales</taxon>
        <taxon>Lachnospiraceae</taxon>
        <taxon>Blautia</taxon>
    </lineage>
</organism>
<comment type="activity regulation">
    <text evidence="15">Activated by a monovalent cation that binds near, but not in, the active site. The most likely occupant of the site in vivo is potassium. Ion binding induces a conformational change that may alter substrate affinity.</text>
</comment>
<feature type="binding site" evidence="15">
    <location>
        <position position="510"/>
    </location>
    <ligand>
        <name>ATP</name>
        <dbReference type="ChEBI" id="CHEBI:30616"/>
    </ligand>
</feature>
<evidence type="ECO:0000256" key="7">
    <source>
        <dbReference type="ARBA" id="ARBA00022777"/>
    </source>
</evidence>
<feature type="binding site" evidence="15">
    <location>
        <begin position="337"/>
        <end position="339"/>
    </location>
    <ligand>
        <name>substrate</name>
    </ligand>
</feature>
<keyword evidence="5 15" id="KW-0479">Metal-binding</keyword>
<comment type="similarity">
    <text evidence="15">Belongs to the carbohydrate kinase PfkB family. Ribokinase subfamily.</text>
</comment>
<feature type="binding site" evidence="15">
    <location>
        <position position="568"/>
    </location>
    <ligand>
        <name>K(+)</name>
        <dbReference type="ChEBI" id="CHEBI:29103"/>
    </ligand>
</feature>
<sequence length="636" mass="70122">MTIKDIANLAGVSISTVSKIVNNKAENINIETKNRVLKIVKEYNYTPYGAAKSISSARTFLIGVLLKRTSQMHLMLNGILQTAQKHGYNVLICDSADNPKQELKHITALCRHKIDGVLWEPVCEESLSQARHFKEQNIPISYINSSFPQEACCLDFSQMGYAAAKKLLDYRHTHICCLTKPGSLRSDMVFEGFKKCLFDHEIPYTEDRKISVFDPDFYTQISRQGFTGVVSTHFESALSLYEKVDSFHYHIPSDLSLVSLREDGREAICFPRISSIRIPYERFGEKACESLIARCEEQSEPEFALFEFGDLLFDHEESISEPPSCRYKKLVSVGSINMDITLNVEEPPSSGSTIITTSSCMALGGKGANQAIASARLGREVTIIGKIGNDYDSTMIYDSLKKEQVLTLGLRRDSASITGKAYIHVQKDAESSITILPGANQNLFPEDISSREHLFEGCGYCLISTEIPVETCICAAETARKYGAQTIVKPAALKTLPDKLLKNTDIFVPNRKEAALLCPQETEVDKQAAFFFSLGCPVVIITLGHRGSYLRTKDMACAFPAAAFPSVDSTGGADAFIAALASYLTEGCPLEKAIPIATYAAGFCVSRTGVVPALVDKASLENHIRIAEPELLNFRV</sequence>
<evidence type="ECO:0000313" key="19">
    <source>
        <dbReference type="EMBL" id="NSJ87031.1"/>
    </source>
</evidence>
<keyword evidence="13" id="KW-0804">Transcription</keyword>
<evidence type="ECO:0000256" key="9">
    <source>
        <dbReference type="ARBA" id="ARBA00022842"/>
    </source>
</evidence>
<keyword evidence="12 19" id="KW-0238">DNA-binding</keyword>
<dbReference type="Pfam" id="PF00294">
    <property type="entry name" value="PfkB"/>
    <property type="match status" value="1"/>
</dbReference>
<reference evidence="19 20" key="1">
    <citation type="journal article" date="2020" name="Cell Host Microbe">
        <title>Functional and Genomic Variation between Human-Derived Isolates of Lachnospiraceae Reveals Inter- and Intra-Species Diversity.</title>
        <authorList>
            <person name="Sorbara M.T."/>
            <person name="Littmann E.R."/>
            <person name="Fontana E."/>
            <person name="Moody T.U."/>
            <person name="Kohout C.E."/>
            <person name="Gjonbalaj M."/>
            <person name="Eaton V."/>
            <person name="Seok R."/>
            <person name="Leiner I.M."/>
            <person name="Pamer E.G."/>
        </authorList>
    </citation>
    <scope>NUCLEOTIDE SEQUENCE [LARGE SCALE GENOMIC DNA]</scope>
    <source>
        <strain evidence="19 20">MSK.15.26</strain>
    </source>
</reference>
<dbReference type="Proteomes" id="UP000822142">
    <property type="component" value="Unassembled WGS sequence"/>
</dbReference>
<dbReference type="PROSITE" id="PS00583">
    <property type="entry name" value="PFKB_KINASES_1"/>
    <property type="match status" value="1"/>
</dbReference>
<dbReference type="RefSeq" id="WP_173749985.1">
    <property type="nucleotide sequence ID" value="NZ_JAAITA010000021.1"/>
</dbReference>
<comment type="catalytic activity">
    <reaction evidence="15">
        <text>D-ribose + ATP = D-ribose 5-phosphate + ADP + H(+)</text>
        <dbReference type="Rhea" id="RHEA:13697"/>
        <dbReference type="ChEBI" id="CHEBI:15378"/>
        <dbReference type="ChEBI" id="CHEBI:30616"/>
        <dbReference type="ChEBI" id="CHEBI:47013"/>
        <dbReference type="ChEBI" id="CHEBI:78346"/>
        <dbReference type="ChEBI" id="CHEBI:456216"/>
        <dbReference type="EC" id="2.7.1.15"/>
    </reaction>
</comment>
<dbReference type="InterPro" id="IPR011611">
    <property type="entry name" value="PfkB_dom"/>
</dbReference>